<keyword evidence="4" id="KW-1185">Reference proteome</keyword>
<protein>
    <recommendedName>
        <fullName evidence="5">Protein MEMO1</fullName>
    </recommendedName>
</protein>
<dbReference type="EMBL" id="WIGN01000017">
    <property type="protein sequence ID" value="KAF6818105.1"/>
    <property type="molecule type" value="Genomic_DNA"/>
</dbReference>
<name>A0A8H6N3I0_9PEZI</name>
<dbReference type="NCBIfam" id="TIGR04336">
    <property type="entry name" value="AmmeMemoSam_B"/>
    <property type="match status" value="1"/>
</dbReference>
<proteinExistence type="inferred from homology"/>
<gene>
    <name evidence="3" type="ORF">CSOJ01_01986</name>
</gene>
<dbReference type="PANTHER" id="PTHR11060">
    <property type="entry name" value="PROTEIN MEMO1"/>
    <property type="match status" value="1"/>
</dbReference>
<dbReference type="InterPro" id="IPR002737">
    <property type="entry name" value="MEMO1_fam"/>
</dbReference>
<dbReference type="PANTHER" id="PTHR11060:SF0">
    <property type="entry name" value="PROTEIN MEMO1"/>
    <property type="match status" value="1"/>
</dbReference>
<evidence type="ECO:0000256" key="1">
    <source>
        <dbReference type="ARBA" id="ARBA00006315"/>
    </source>
</evidence>
<dbReference type="Proteomes" id="UP000652219">
    <property type="component" value="Unassembled WGS sequence"/>
</dbReference>
<reference evidence="3 4" key="1">
    <citation type="journal article" date="2020" name="Phytopathology">
        <title>Genome Sequence Resources of Colletotrichum truncatum, C. plurivorum, C. musicola, and C. sojae: Four Species Pathogenic to Soybean (Glycine max).</title>
        <authorList>
            <person name="Rogerio F."/>
            <person name="Boufleur T.R."/>
            <person name="Ciampi-Guillardi M."/>
            <person name="Sukno S.A."/>
            <person name="Thon M.R."/>
            <person name="Massola Junior N.S."/>
            <person name="Baroncelli R."/>
        </authorList>
    </citation>
    <scope>NUCLEOTIDE SEQUENCE [LARGE SCALE GENOMIC DNA]</scope>
    <source>
        <strain evidence="3 4">LFN0009</strain>
    </source>
</reference>
<sequence>MEVTATGFAFAQIGLSAGKVILEAIQLWEQVKQLPKELRTRLDRLALLRNVLAQIEDDFARHPALRARPAAQECLFHAREAEALLRAHVDKLSDKVGSPKGSSFKRHARSFKIITLKKEEMDSFQGELVWVMDLMQLAVSMFTIAKTDLSAELVVAQTAAKVRDYSIACQDDVIQKTAQAVVSMMKSEQTASITTKPVDGDTTTQVLGENQSSKCTTPSCFEATLFGRYSFRRSSSDEGWTASFQVPWSQRVRELRYTGWQYCFRSYSIRPRGSPIFKAAESGDVALMMKLFKTGQASPFDKNESGHSLLYLAAKRERLEVCEILIRKGVPADDEAERHGYNPIDAIVVSRSNFKGAPSPNHTALVSLFQSAAHAADTLTTLRLFSFVKEFSHSDDFLRVYQSRFLTGYDRMPLRDRAEAVRLGSFVVRDEMTCRRLLHPTDRTITPARVRGSVEEGFSLVHSCVVALGKKLADDAQYDPQTFRPRPGSASWSELVVETVRAAELEDLCGVETVVPWDWFHVPVWTGTPLVSLLGGALCRLSPEVPVPKWDRIFQAVLRRWLTDLQDAGVDLLEYGRREALVQRSLRPAVKGAFDSEAIARSRCVLRHELQEASKESWMKHVDVSFERGDRHWAPIRIVALDYGACPEDWRIRWVVESEAFAGQFWEAVEAPTAVMPGSWWCEQELPAFVIAAPLLCFESSLPSAGQFNPFESSDISRALERPGKQGEWYVGDPDRLSAQLDGFLDDVPEKIDDNGLPIPGARVIIAPHAGYTYSGPTAAWAYKALDLSKAKRVFLLGPSHTYYLHGVAVTTHARYGTPWGELRVDDKVASEIRAIDGVQNIPVRNDDKEHSLEMHLPYLYKRLEQTFSSEEDFPTVIPILIGDNNKSEEKEIGKWLAPYLKDPENAFIVSSDFCHWGGHFDYTVYAPDGTLSSLRKLRERGAPDGPPIHETIKMLDDLAIEAIKTGKHENFYDNLKQTRNTVCGRHPIGVTMAALEELGPDHPVFRFVQYQRSSMVTDPGDSSVSYVSAYAVV</sequence>
<dbReference type="InterPro" id="IPR036770">
    <property type="entry name" value="Ankyrin_rpt-contain_sf"/>
</dbReference>
<dbReference type="Gene3D" id="3.40.830.10">
    <property type="entry name" value="LigB-like"/>
    <property type="match status" value="1"/>
</dbReference>
<dbReference type="SUPFAM" id="SSF48403">
    <property type="entry name" value="Ankyrin repeat"/>
    <property type="match status" value="1"/>
</dbReference>
<dbReference type="InterPro" id="IPR002110">
    <property type="entry name" value="Ankyrin_rpt"/>
</dbReference>
<evidence type="ECO:0008006" key="5">
    <source>
        <dbReference type="Google" id="ProtNLM"/>
    </source>
</evidence>
<dbReference type="CDD" id="cd07361">
    <property type="entry name" value="MEMO_like"/>
    <property type="match status" value="1"/>
</dbReference>
<keyword evidence="2" id="KW-0040">ANK repeat</keyword>
<organism evidence="3 4">
    <name type="scientific">Colletotrichum sojae</name>
    <dbReference type="NCBI Taxonomy" id="2175907"/>
    <lineage>
        <taxon>Eukaryota</taxon>
        <taxon>Fungi</taxon>
        <taxon>Dikarya</taxon>
        <taxon>Ascomycota</taxon>
        <taxon>Pezizomycotina</taxon>
        <taxon>Sordariomycetes</taxon>
        <taxon>Hypocreomycetidae</taxon>
        <taxon>Glomerellales</taxon>
        <taxon>Glomerellaceae</taxon>
        <taxon>Colletotrichum</taxon>
        <taxon>Colletotrichum orchidearum species complex</taxon>
    </lineage>
</organism>
<dbReference type="PROSITE" id="PS50088">
    <property type="entry name" value="ANK_REPEAT"/>
    <property type="match status" value="1"/>
</dbReference>
<comment type="similarity">
    <text evidence="1">Belongs to the MEMO1 family.</text>
</comment>
<dbReference type="Pfam" id="PF01875">
    <property type="entry name" value="Memo"/>
    <property type="match status" value="1"/>
</dbReference>
<evidence type="ECO:0000313" key="4">
    <source>
        <dbReference type="Proteomes" id="UP000652219"/>
    </source>
</evidence>
<evidence type="ECO:0000256" key="2">
    <source>
        <dbReference type="PROSITE-ProRule" id="PRU00023"/>
    </source>
</evidence>
<feature type="repeat" description="ANK" evidence="2">
    <location>
        <begin position="305"/>
        <end position="337"/>
    </location>
</feature>
<comment type="caution">
    <text evidence="3">The sequence shown here is derived from an EMBL/GenBank/DDBJ whole genome shotgun (WGS) entry which is preliminary data.</text>
</comment>
<evidence type="ECO:0000313" key="3">
    <source>
        <dbReference type="EMBL" id="KAF6818105.1"/>
    </source>
</evidence>
<dbReference type="HAMAP" id="MF_00055">
    <property type="entry name" value="MEMO1"/>
    <property type="match status" value="1"/>
</dbReference>
<dbReference type="AlphaFoldDB" id="A0A8H6N3I0"/>
<accession>A0A8H6N3I0</accession>
<dbReference type="Gene3D" id="1.25.40.20">
    <property type="entry name" value="Ankyrin repeat-containing domain"/>
    <property type="match status" value="1"/>
</dbReference>